<name>A0AAV7NBQ3_PLEWA</name>
<evidence type="ECO:0000313" key="1">
    <source>
        <dbReference type="EMBL" id="KAJ1113535.1"/>
    </source>
</evidence>
<organism evidence="1 2">
    <name type="scientific">Pleurodeles waltl</name>
    <name type="common">Iberian ribbed newt</name>
    <dbReference type="NCBI Taxonomy" id="8319"/>
    <lineage>
        <taxon>Eukaryota</taxon>
        <taxon>Metazoa</taxon>
        <taxon>Chordata</taxon>
        <taxon>Craniata</taxon>
        <taxon>Vertebrata</taxon>
        <taxon>Euteleostomi</taxon>
        <taxon>Amphibia</taxon>
        <taxon>Batrachia</taxon>
        <taxon>Caudata</taxon>
        <taxon>Salamandroidea</taxon>
        <taxon>Salamandridae</taxon>
        <taxon>Pleurodelinae</taxon>
        <taxon>Pleurodeles</taxon>
    </lineage>
</organism>
<comment type="caution">
    <text evidence="1">The sequence shown here is derived from an EMBL/GenBank/DDBJ whole genome shotgun (WGS) entry which is preliminary data.</text>
</comment>
<sequence length="138" mass="15560">MSSRYRLLCHREAELLSSPLRQDQSRLPRHTCRPACDRTSLRERPLELWQKLQVGACISGFVLHAGSLSPASLAGLAIDVALSSHLLEIPCIATWFRDTVLRLAQEKTPLQFQGSTLAIYLDFTQAVQEVRKKYANVK</sequence>
<dbReference type="Proteomes" id="UP001066276">
    <property type="component" value="Chromosome 8"/>
</dbReference>
<reference evidence="1" key="1">
    <citation type="journal article" date="2022" name="bioRxiv">
        <title>Sequencing and chromosome-scale assembly of the giantPleurodeles waltlgenome.</title>
        <authorList>
            <person name="Brown T."/>
            <person name="Elewa A."/>
            <person name="Iarovenko S."/>
            <person name="Subramanian E."/>
            <person name="Araus A.J."/>
            <person name="Petzold A."/>
            <person name="Susuki M."/>
            <person name="Suzuki K.-i.T."/>
            <person name="Hayashi T."/>
            <person name="Toyoda A."/>
            <person name="Oliveira C."/>
            <person name="Osipova E."/>
            <person name="Leigh N.D."/>
            <person name="Simon A."/>
            <person name="Yun M.H."/>
        </authorList>
    </citation>
    <scope>NUCLEOTIDE SEQUENCE</scope>
    <source>
        <strain evidence="1">20211129_DDA</strain>
        <tissue evidence="1">Liver</tissue>
    </source>
</reference>
<dbReference type="EMBL" id="JANPWB010000012">
    <property type="protein sequence ID" value="KAJ1113535.1"/>
    <property type="molecule type" value="Genomic_DNA"/>
</dbReference>
<proteinExistence type="predicted"/>
<protein>
    <submittedName>
        <fullName evidence="1">Uncharacterized protein</fullName>
    </submittedName>
</protein>
<accession>A0AAV7NBQ3</accession>
<gene>
    <name evidence="1" type="ORF">NDU88_001777</name>
</gene>
<keyword evidence="2" id="KW-1185">Reference proteome</keyword>
<dbReference type="AlphaFoldDB" id="A0AAV7NBQ3"/>
<evidence type="ECO:0000313" key="2">
    <source>
        <dbReference type="Proteomes" id="UP001066276"/>
    </source>
</evidence>